<sequence>MVALTSHVLTYAKDDATTVTYALITMWHLLIRRVIDKSSATSALDAMCVNQRDHGHQAGQQFQPHHQTKCPWPVSSETHIRIYSITVHVIIVFLF</sequence>
<comment type="caution">
    <text evidence="1">The sequence shown here is derived from an EMBL/GenBank/DDBJ whole genome shotgun (WGS) entry which is preliminary data.</text>
</comment>
<evidence type="ECO:0000313" key="1">
    <source>
        <dbReference type="EMBL" id="KAJ7975911.1"/>
    </source>
</evidence>
<dbReference type="KEGG" id="qsa:O6P43_005754"/>
<gene>
    <name evidence="1" type="ORF">O6P43_005754</name>
</gene>
<dbReference type="Proteomes" id="UP001163823">
    <property type="component" value="Chromosome 3"/>
</dbReference>
<accession>A0AAD7Q6S0</accession>
<keyword evidence="2" id="KW-1185">Reference proteome</keyword>
<protein>
    <submittedName>
        <fullName evidence="1">Uncharacterized protein</fullName>
    </submittedName>
</protein>
<proteinExistence type="predicted"/>
<dbReference type="EMBL" id="JARAOO010000003">
    <property type="protein sequence ID" value="KAJ7975911.1"/>
    <property type="molecule type" value="Genomic_DNA"/>
</dbReference>
<evidence type="ECO:0000313" key="2">
    <source>
        <dbReference type="Proteomes" id="UP001163823"/>
    </source>
</evidence>
<name>A0AAD7Q6S0_QUISA</name>
<reference evidence="1" key="1">
    <citation type="journal article" date="2023" name="Science">
        <title>Elucidation of the pathway for biosynthesis of saponin adjuvants from the soapbark tree.</title>
        <authorList>
            <person name="Reed J."/>
            <person name="Orme A."/>
            <person name="El-Demerdash A."/>
            <person name="Owen C."/>
            <person name="Martin L.B.B."/>
            <person name="Misra R.C."/>
            <person name="Kikuchi S."/>
            <person name="Rejzek M."/>
            <person name="Martin A.C."/>
            <person name="Harkess A."/>
            <person name="Leebens-Mack J."/>
            <person name="Louveau T."/>
            <person name="Stephenson M.J."/>
            <person name="Osbourn A."/>
        </authorList>
    </citation>
    <scope>NUCLEOTIDE SEQUENCE</scope>
    <source>
        <strain evidence="1">S10</strain>
    </source>
</reference>
<dbReference type="AlphaFoldDB" id="A0AAD7Q6S0"/>
<organism evidence="1 2">
    <name type="scientific">Quillaja saponaria</name>
    <name type="common">Soap bark tree</name>
    <dbReference type="NCBI Taxonomy" id="32244"/>
    <lineage>
        <taxon>Eukaryota</taxon>
        <taxon>Viridiplantae</taxon>
        <taxon>Streptophyta</taxon>
        <taxon>Embryophyta</taxon>
        <taxon>Tracheophyta</taxon>
        <taxon>Spermatophyta</taxon>
        <taxon>Magnoliopsida</taxon>
        <taxon>eudicotyledons</taxon>
        <taxon>Gunneridae</taxon>
        <taxon>Pentapetalae</taxon>
        <taxon>rosids</taxon>
        <taxon>fabids</taxon>
        <taxon>Fabales</taxon>
        <taxon>Quillajaceae</taxon>
        <taxon>Quillaja</taxon>
    </lineage>
</organism>